<reference evidence="10 11" key="1">
    <citation type="submission" date="2016-01" db="EMBL/GenBank/DDBJ databases">
        <title>The new phylogeny of the genus Mycobacterium.</title>
        <authorList>
            <person name="Tarcisio F."/>
            <person name="Conor M."/>
            <person name="Antonella G."/>
            <person name="Elisabetta G."/>
            <person name="Giulia F.S."/>
            <person name="Sara T."/>
            <person name="Anna F."/>
            <person name="Clotilde B."/>
            <person name="Roberto B."/>
            <person name="Veronica D.S."/>
            <person name="Fabio R."/>
            <person name="Monica P."/>
            <person name="Olivier J."/>
            <person name="Enrico T."/>
            <person name="Nicola S."/>
        </authorList>
    </citation>
    <scope>NUCLEOTIDE SEQUENCE [LARGE SCALE GENOMIC DNA]</scope>
    <source>
        <strain evidence="10 11">DSM 44179</strain>
    </source>
</reference>
<dbReference type="Pfam" id="PF07884">
    <property type="entry name" value="VKOR"/>
    <property type="match status" value="1"/>
</dbReference>
<dbReference type="EMBL" id="LQOJ01000020">
    <property type="protein sequence ID" value="ORV06798.1"/>
    <property type="molecule type" value="Genomic_DNA"/>
</dbReference>
<sequence>MTEVEVTEPTDARNERDAVPVGKASAWYILIAGVIGLISSFVLSVEKIEMLINPRYVPSCSLNPVMACGSVMESAQAAVLGFPNPLMGLVAFPIVIATGVLAVGGVRLPRWYWSGLLAGTAMGAGFVQWLIFQSLYRIGMLCPYCMVVWSITIPLLVVVACITLRPLAGNPVARVLYQWRWPLVVLWFTAVVLMILVRFWAYWSTLI</sequence>
<evidence type="ECO:0000313" key="10">
    <source>
        <dbReference type="EMBL" id="ORV06798.1"/>
    </source>
</evidence>
<keyword evidence="8" id="KW-1015">Disulfide bond</keyword>
<dbReference type="SMART" id="SM00756">
    <property type="entry name" value="VKc"/>
    <property type="match status" value="1"/>
</dbReference>
<evidence type="ECO:0000313" key="11">
    <source>
        <dbReference type="Proteomes" id="UP000193484"/>
    </source>
</evidence>
<keyword evidence="5" id="KW-1133">Transmembrane helix</keyword>
<comment type="caution">
    <text evidence="10">The sequence shown here is derived from an EMBL/GenBank/DDBJ whole genome shotgun (WGS) entry which is preliminary data.</text>
</comment>
<gene>
    <name evidence="10" type="ORF">AWC04_04975</name>
</gene>
<evidence type="ECO:0000256" key="2">
    <source>
        <dbReference type="ARBA" id="ARBA00006214"/>
    </source>
</evidence>
<evidence type="ECO:0000256" key="7">
    <source>
        <dbReference type="ARBA" id="ARBA00023136"/>
    </source>
</evidence>
<comment type="subcellular location">
    <subcellularLocation>
        <location evidence="1">Membrane</location>
        <topology evidence="1">Multi-pass membrane protein</topology>
    </subcellularLocation>
</comment>
<evidence type="ECO:0000256" key="8">
    <source>
        <dbReference type="ARBA" id="ARBA00023157"/>
    </source>
</evidence>
<proteinExistence type="inferred from homology"/>
<evidence type="ECO:0000256" key="9">
    <source>
        <dbReference type="ARBA" id="ARBA00023284"/>
    </source>
</evidence>
<protein>
    <submittedName>
        <fullName evidence="10">Uncharacterized protein</fullName>
    </submittedName>
</protein>
<dbReference type="GO" id="GO:0016491">
    <property type="term" value="F:oxidoreductase activity"/>
    <property type="evidence" value="ECO:0007669"/>
    <property type="project" value="UniProtKB-KW"/>
</dbReference>
<keyword evidence="3" id="KW-0812">Transmembrane</keyword>
<dbReference type="PANTHER" id="PTHR34573:SF1">
    <property type="entry name" value="VITAMIN K EPOXIDE REDUCTASE DOMAIN-CONTAINING PROTEIN"/>
    <property type="match status" value="1"/>
</dbReference>
<dbReference type="STRING" id="1793.AWC04_04975"/>
<keyword evidence="9" id="KW-0676">Redox-active center</keyword>
<dbReference type="CDD" id="cd12922">
    <property type="entry name" value="VKOR_5"/>
    <property type="match status" value="1"/>
</dbReference>
<evidence type="ECO:0000256" key="1">
    <source>
        <dbReference type="ARBA" id="ARBA00004141"/>
    </source>
</evidence>
<evidence type="ECO:0000256" key="3">
    <source>
        <dbReference type="ARBA" id="ARBA00022692"/>
    </source>
</evidence>
<dbReference type="PANTHER" id="PTHR34573">
    <property type="entry name" value="VKC DOMAIN-CONTAINING PROTEIN"/>
    <property type="match status" value="1"/>
</dbReference>
<comment type="similarity">
    <text evidence="2">Belongs to the VKOR family.</text>
</comment>
<keyword evidence="11" id="KW-1185">Reference proteome</keyword>
<keyword evidence="7" id="KW-0472">Membrane</keyword>
<evidence type="ECO:0000256" key="5">
    <source>
        <dbReference type="ARBA" id="ARBA00022989"/>
    </source>
</evidence>
<dbReference type="InterPro" id="IPR012932">
    <property type="entry name" value="VKOR"/>
</dbReference>
<dbReference type="Gene3D" id="1.20.1440.130">
    <property type="entry name" value="VKOR domain"/>
    <property type="match status" value="1"/>
</dbReference>
<dbReference type="GO" id="GO:0016020">
    <property type="term" value="C:membrane"/>
    <property type="evidence" value="ECO:0007669"/>
    <property type="project" value="UniProtKB-SubCell"/>
</dbReference>
<accession>A0A1X1RI96</accession>
<organism evidence="10 11">
    <name type="scientific">Mycolicibacterium fallax</name>
    <name type="common">Mycobacterium fallax</name>
    <dbReference type="NCBI Taxonomy" id="1793"/>
    <lineage>
        <taxon>Bacteria</taxon>
        <taxon>Bacillati</taxon>
        <taxon>Actinomycetota</taxon>
        <taxon>Actinomycetes</taxon>
        <taxon>Mycobacteriales</taxon>
        <taxon>Mycobacteriaceae</taxon>
        <taxon>Mycolicibacterium</taxon>
    </lineage>
</organism>
<keyword evidence="6" id="KW-0560">Oxidoreductase</keyword>
<dbReference type="AlphaFoldDB" id="A0A1X1RI96"/>
<evidence type="ECO:0000256" key="4">
    <source>
        <dbReference type="ARBA" id="ARBA00022719"/>
    </source>
</evidence>
<dbReference type="InterPro" id="IPR041714">
    <property type="entry name" value="VKOR_Actinobacteria"/>
</dbReference>
<keyword evidence="4" id="KW-0874">Quinone</keyword>
<evidence type="ECO:0000256" key="6">
    <source>
        <dbReference type="ARBA" id="ARBA00023002"/>
    </source>
</evidence>
<dbReference type="GO" id="GO:0048038">
    <property type="term" value="F:quinone binding"/>
    <property type="evidence" value="ECO:0007669"/>
    <property type="project" value="UniProtKB-KW"/>
</dbReference>
<dbReference type="Proteomes" id="UP000193484">
    <property type="component" value="Unassembled WGS sequence"/>
</dbReference>
<name>A0A1X1RI96_MYCFA</name>
<dbReference type="InterPro" id="IPR038354">
    <property type="entry name" value="VKOR_sf"/>
</dbReference>
<dbReference type="OrthoDB" id="9783799at2"/>